<evidence type="ECO:0000313" key="3">
    <source>
        <dbReference type="Proteomes" id="UP000780801"/>
    </source>
</evidence>
<evidence type="ECO:0000256" key="1">
    <source>
        <dbReference type="SAM" id="MobiDB-lite"/>
    </source>
</evidence>
<dbReference type="OrthoDB" id="10557938at2759"/>
<comment type="caution">
    <text evidence="2">The sequence shown here is derived from an EMBL/GenBank/DDBJ whole genome shotgun (WGS) entry which is preliminary data.</text>
</comment>
<protein>
    <submittedName>
        <fullName evidence="2">Uncharacterized protein</fullName>
    </submittedName>
</protein>
<organism evidence="2 3">
    <name type="scientific">Lunasporangiospora selenospora</name>
    <dbReference type="NCBI Taxonomy" id="979761"/>
    <lineage>
        <taxon>Eukaryota</taxon>
        <taxon>Fungi</taxon>
        <taxon>Fungi incertae sedis</taxon>
        <taxon>Mucoromycota</taxon>
        <taxon>Mortierellomycotina</taxon>
        <taxon>Mortierellomycetes</taxon>
        <taxon>Mortierellales</taxon>
        <taxon>Mortierellaceae</taxon>
        <taxon>Lunasporangiospora</taxon>
    </lineage>
</organism>
<dbReference type="AlphaFoldDB" id="A0A9P6FK49"/>
<proteinExistence type="predicted"/>
<accession>A0A9P6FK49</accession>
<evidence type="ECO:0000313" key="2">
    <source>
        <dbReference type="EMBL" id="KAF9552259.1"/>
    </source>
</evidence>
<feature type="compositionally biased region" description="Acidic residues" evidence="1">
    <location>
        <begin position="45"/>
        <end position="55"/>
    </location>
</feature>
<sequence>MTRQARYHISLIPKRWFKENLQHHAKLNIKNRPFVDFRHRLPRDMDDDEEGDGNENENVSSSVRPSGEYMTRVKEMSALVTAMPVST</sequence>
<gene>
    <name evidence="2" type="ORF">BGW38_009493</name>
</gene>
<name>A0A9P6FK49_9FUNG</name>
<feature type="non-terminal residue" evidence="2">
    <location>
        <position position="87"/>
    </location>
</feature>
<reference evidence="2" key="1">
    <citation type="journal article" date="2020" name="Fungal Divers.">
        <title>Resolving the Mortierellaceae phylogeny through synthesis of multi-gene phylogenetics and phylogenomics.</title>
        <authorList>
            <person name="Vandepol N."/>
            <person name="Liber J."/>
            <person name="Desiro A."/>
            <person name="Na H."/>
            <person name="Kennedy M."/>
            <person name="Barry K."/>
            <person name="Grigoriev I.V."/>
            <person name="Miller A.N."/>
            <person name="O'Donnell K."/>
            <person name="Stajich J.E."/>
            <person name="Bonito G."/>
        </authorList>
    </citation>
    <scope>NUCLEOTIDE SEQUENCE</scope>
    <source>
        <strain evidence="2">KOD1015</strain>
    </source>
</reference>
<feature type="region of interest" description="Disordered" evidence="1">
    <location>
        <begin position="40"/>
        <end position="68"/>
    </location>
</feature>
<keyword evidence="3" id="KW-1185">Reference proteome</keyword>
<dbReference type="EMBL" id="JAABOA010007015">
    <property type="protein sequence ID" value="KAF9552259.1"/>
    <property type="molecule type" value="Genomic_DNA"/>
</dbReference>
<dbReference type="Proteomes" id="UP000780801">
    <property type="component" value="Unassembled WGS sequence"/>
</dbReference>